<keyword evidence="1" id="KW-1133">Transmembrane helix</keyword>
<protein>
    <recommendedName>
        <fullName evidence="4">Phage protein</fullName>
    </recommendedName>
</protein>
<organism evidence="2 3">
    <name type="scientific">Gimesia maris</name>
    <dbReference type="NCBI Taxonomy" id="122"/>
    <lineage>
        <taxon>Bacteria</taxon>
        <taxon>Pseudomonadati</taxon>
        <taxon>Planctomycetota</taxon>
        <taxon>Planctomycetia</taxon>
        <taxon>Planctomycetales</taxon>
        <taxon>Planctomycetaceae</taxon>
        <taxon>Gimesia</taxon>
    </lineage>
</organism>
<reference evidence="2 3" key="1">
    <citation type="submission" date="2019-08" db="EMBL/GenBank/DDBJ databases">
        <title>Deep-cultivation of Planctomycetes and their phenomic and genomic characterization uncovers novel biology.</title>
        <authorList>
            <person name="Wiegand S."/>
            <person name="Jogler M."/>
            <person name="Boedeker C."/>
            <person name="Pinto D."/>
            <person name="Vollmers J."/>
            <person name="Rivas-Marin E."/>
            <person name="Kohn T."/>
            <person name="Peeters S.H."/>
            <person name="Heuer A."/>
            <person name="Rast P."/>
            <person name="Oberbeckmann S."/>
            <person name="Bunk B."/>
            <person name="Jeske O."/>
            <person name="Meyerdierks A."/>
            <person name="Storesund J.E."/>
            <person name="Kallscheuer N."/>
            <person name="Luecker S."/>
            <person name="Lage O.M."/>
            <person name="Pohl T."/>
            <person name="Merkel B.J."/>
            <person name="Hornburger P."/>
            <person name="Mueller R.-W."/>
            <person name="Bruemmer F."/>
            <person name="Labrenz M."/>
            <person name="Spormann A.M."/>
            <person name="Op den Camp H."/>
            <person name="Overmann J."/>
            <person name="Amann R."/>
            <person name="Jetten M.S.M."/>
            <person name="Mascher T."/>
            <person name="Medema M.H."/>
            <person name="Devos D.P."/>
            <person name="Kaster A.-K."/>
            <person name="Ovreas L."/>
            <person name="Rohde M."/>
            <person name="Galperin M.Y."/>
            <person name="Jogler C."/>
        </authorList>
    </citation>
    <scope>NUCLEOTIDE SEQUENCE [LARGE SCALE GENOMIC DNA]</scope>
    <source>
        <strain evidence="2 3">DSM 8797</strain>
    </source>
</reference>
<keyword evidence="1" id="KW-0472">Membrane</keyword>
<evidence type="ECO:0000313" key="2">
    <source>
        <dbReference type="EMBL" id="QEG17538.1"/>
    </source>
</evidence>
<dbReference type="GeneID" id="98647931"/>
<evidence type="ECO:0008006" key="4">
    <source>
        <dbReference type="Google" id="ProtNLM"/>
    </source>
</evidence>
<sequence>MNTLEIIGAFLGIPLAILGVAGGLLNIEEKVKKWKRERLKHGDRGVEYFVLSKSVVDGLSEYHILVAGDLWHILQPLIRDTKGTVTQLNMVGEYYEVKVRCVPGFNSIFQKVDKTQ</sequence>
<keyword evidence="3" id="KW-1185">Reference proteome</keyword>
<gene>
    <name evidence="2" type="ORF">GmarT_34200</name>
</gene>
<evidence type="ECO:0000313" key="3">
    <source>
        <dbReference type="Proteomes" id="UP000322887"/>
    </source>
</evidence>
<dbReference type="EMBL" id="CP042910">
    <property type="protein sequence ID" value="QEG17538.1"/>
    <property type="molecule type" value="Genomic_DNA"/>
</dbReference>
<feature type="transmembrane region" description="Helical" evidence="1">
    <location>
        <begin position="6"/>
        <end position="27"/>
    </location>
</feature>
<dbReference type="RefSeq" id="WP_002647464.1">
    <property type="nucleotide sequence ID" value="NZ_CP042910.1"/>
</dbReference>
<dbReference type="Proteomes" id="UP000322887">
    <property type="component" value="Chromosome"/>
</dbReference>
<evidence type="ECO:0000256" key="1">
    <source>
        <dbReference type="SAM" id="Phobius"/>
    </source>
</evidence>
<name>A0ABX5YPE2_9PLAN</name>
<proteinExistence type="predicted"/>
<keyword evidence="1" id="KW-0812">Transmembrane</keyword>
<accession>A0ABX5YPE2</accession>